<keyword evidence="3" id="KW-1133">Transmembrane helix</keyword>
<dbReference type="eggNOG" id="arCOG04500">
    <property type="taxonomic scope" value="Archaea"/>
</dbReference>
<dbReference type="PATRIC" id="fig|1227487.5.peg.4070"/>
<name>M0CUM5_HALPD</name>
<gene>
    <name evidence="5" type="ORF">C474_20441</name>
</gene>
<proteinExistence type="predicted"/>
<feature type="region of interest" description="Disordered" evidence="2">
    <location>
        <begin position="447"/>
        <end position="534"/>
    </location>
</feature>
<keyword evidence="1" id="KW-0732">Signal</keyword>
<protein>
    <submittedName>
        <fullName evidence="5">Fibronectin type III domain-containing protein</fullName>
    </submittedName>
</protein>
<dbReference type="Gene3D" id="2.60.40.1220">
    <property type="match status" value="1"/>
</dbReference>
<evidence type="ECO:0000256" key="1">
    <source>
        <dbReference type="ARBA" id="ARBA00022729"/>
    </source>
</evidence>
<dbReference type="GO" id="GO:0030115">
    <property type="term" value="C:S-layer"/>
    <property type="evidence" value="ECO:0007669"/>
    <property type="project" value="UniProtKB-SubCell"/>
</dbReference>
<dbReference type="GO" id="GO:0005886">
    <property type="term" value="C:plasma membrane"/>
    <property type="evidence" value="ECO:0007669"/>
    <property type="project" value="UniProtKB-SubCell"/>
</dbReference>
<keyword evidence="6" id="KW-1185">Reference proteome</keyword>
<sequence>MAFLVVFGGIVGSVSATAAFSSTPSGSAQSTEQVSFTATAQSGNDLTFAIDADQSTSIESGEYIDTVVPTNGEATVTFSAADFGVSADGDYTVYVIEETTADASDDTTYSVADPSTFYDESATFTVDDSAPTLDSASKVDNTHIDVTISDNVNINESSIAASDFALSTGSVSDASASDSGTTTTVTLTLANPVDADSVNVSIASGQSIADTAGNTLDDTAIAVTANNMDGVAPAVTSVTVTRDGGDDTVATGDTVNVTASVADGGSGVGSVTLNASALGGSSALTLNDADSDGTYNATFQVSSPTADDGAVSLTVNATDNNGNFNDTESDSVTLDTTGPAASNFDPADGETVTTKQPTLGVDLTDATSVNASAVSVTVNNTDGSKTYLDGVGTSETGVSYSSNRLSVDLSSAGVTLDEKQVTVEVTVNDGLDNAATHVWNFTVDAADKKSGSDDDWGRDDDTTEEPSETTTESDDSAADDNDDGSDESTPSTTEAADDVTTAGPTAESTGTSAATEVSDATDADGETTATGVPGFGALVTVVALLAAALLARRES</sequence>
<reference evidence="5 6" key="1">
    <citation type="journal article" date="2014" name="PLoS Genet.">
        <title>Phylogenetically driven sequencing of extremely halophilic archaea reveals strategies for static and dynamic osmo-response.</title>
        <authorList>
            <person name="Becker E.A."/>
            <person name="Seitzer P.M."/>
            <person name="Tritt A."/>
            <person name="Larsen D."/>
            <person name="Krusor M."/>
            <person name="Yao A.I."/>
            <person name="Wu D."/>
            <person name="Madern D."/>
            <person name="Eisen J.A."/>
            <person name="Darling A.E."/>
            <person name="Facciotti M.T."/>
        </authorList>
    </citation>
    <scope>NUCLEOTIDE SEQUENCE [LARGE SCALE GENOMIC DNA]</scope>
    <source>
        <strain evidence="5 6">JCM 14848</strain>
    </source>
</reference>
<comment type="caution">
    <text evidence="5">The sequence shown here is derived from an EMBL/GenBank/DDBJ whole genome shotgun (WGS) entry which is preliminary data.</text>
</comment>
<evidence type="ECO:0000256" key="2">
    <source>
        <dbReference type="SAM" id="MobiDB-lite"/>
    </source>
</evidence>
<evidence type="ECO:0000256" key="3">
    <source>
        <dbReference type="SAM" id="Phobius"/>
    </source>
</evidence>
<dbReference type="Proteomes" id="UP000011513">
    <property type="component" value="Unassembled WGS sequence"/>
</dbReference>
<evidence type="ECO:0000313" key="5">
    <source>
        <dbReference type="EMBL" id="ELZ26107.1"/>
    </source>
</evidence>
<organism evidence="5 6">
    <name type="scientific">Halogeometricum pallidum JCM 14848</name>
    <dbReference type="NCBI Taxonomy" id="1227487"/>
    <lineage>
        <taxon>Archaea</taxon>
        <taxon>Methanobacteriati</taxon>
        <taxon>Methanobacteriota</taxon>
        <taxon>Stenosarchaea group</taxon>
        <taxon>Halobacteria</taxon>
        <taxon>Halobacteriales</taxon>
        <taxon>Haloferacaceae</taxon>
        <taxon>Halogeometricum</taxon>
    </lineage>
</organism>
<feature type="compositionally biased region" description="Low complexity" evidence="2">
    <location>
        <begin position="500"/>
        <end position="516"/>
    </location>
</feature>
<feature type="transmembrane region" description="Helical" evidence="3">
    <location>
        <begin position="532"/>
        <end position="551"/>
    </location>
</feature>
<feature type="domain" description="PGF-CTERM archaeal protein-sorting signal" evidence="4">
    <location>
        <begin position="532"/>
        <end position="553"/>
    </location>
</feature>
<dbReference type="EMBL" id="AOIV01000045">
    <property type="protein sequence ID" value="ELZ26107.1"/>
    <property type="molecule type" value="Genomic_DNA"/>
</dbReference>
<dbReference type="NCBIfam" id="TIGR04126">
    <property type="entry name" value="PGF_CTERM"/>
    <property type="match status" value="1"/>
</dbReference>
<feature type="compositionally biased region" description="Acidic residues" evidence="2">
    <location>
        <begin position="453"/>
        <end position="486"/>
    </location>
</feature>
<dbReference type="InParanoid" id="M0CUM5"/>
<evidence type="ECO:0000259" key="4">
    <source>
        <dbReference type="Pfam" id="PF18204"/>
    </source>
</evidence>
<accession>M0CUM5</accession>
<evidence type="ECO:0000313" key="6">
    <source>
        <dbReference type="Proteomes" id="UP000011513"/>
    </source>
</evidence>
<dbReference type="InterPro" id="IPR026371">
    <property type="entry name" value="PGF_CTERM"/>
</dbReference>
<dbReference type="InterPro" id="IPR014755">
    <property type="entry name" value="Cu-Rt/internalin_Ig-like"/>
</dbReference>
<keyword evidence="3" id="KW-0472">Membrane</keyword>
<dbReference type="AlphaFoldDB" id="M0CUM5"/>
<dbReference type="Pfam" id="PF18204">
    <property type="entry name" value="PGF-CTERM"/>
    <property type="match status" value="1"/>
</dbReference>
<keyword evidence="3" id="KW-0812">Transmembrane</keyword>